<comment type="caution">
    <text evidence="2">The sequence shown here is derived from an EMBL/GenBank/DDBJ whole genome shotgun (WGS) entry which is preliminary data.</text>
</comment>
<gene>
    <name evidence="2" type="ORF">GCM10023116_49840</name>
</gene>
<keyword evidence="3" id="KW-1185">Reference proteome</keyword>
<evidence type="ECO:0000313" key="2">
    <source>
        <dbReference type="EMBL" id="GAA4652700.1"/>
    </source>
</evidence>
<reference evidence="3" key="1">
    <citation type="journal article" date="2019" name="Int. J. Syst. Evol. Microbiol.">
        <title>The Global Catalogue of Microorganisms (GCM) 10K type strain sequencing project: providing services to taxonomists for standard genome sequencing and annotation.</title>
        <authorList>
            <consortium name="The Broad Institute Genomics Platform"/>
            <consortium name="The Broad Institute Genome Sequencing Center for Infectious Disease"/>
            <person name="Wu L."/>
            <person name="Ma J."/>
        </authorList>
    </citation>
    <scope>NUCLEOTIDE SEQUENCE [LARGE SCALE GENOMIC DNA]</scope>
    <source>
        <strain evidence="3">JCM 17805</strain>
    </source>
</reference>
<feature type="region of interest" description="Disordered" evidence="1">
    <location>
        <begin position="1"/>
        <end position="21"/>
    </location>
</feature>
<feature type="compositionally biased region" description="Basic and acidic residues" evidence="1">
    <location>
        <begin position="1"/>
        <end position="11"/>
    </location>
</feature>
<proteinExistence type="predicted"/>
<dbReference type="EMBL" id="BAABFL010000480">
    <property type="protein sequence ID" value="GAA4652700.1"/>
    <property type="molecule type" value="Genomic_DNA"/>
</dbReference>
<sequence length="516" mass="59146">MGLGKKGHDDADIAGNASTPIVTPATSVTQDQHPLQSRKAYIPPVPETSNHGGKFVSDSNIRVPFTHQNIALTPDEVFSLGEIAADHTEIESQRNDFIDEDDLEEWETTLKDEELLFADAMPEKLAQCLANKFKHQNRSIDSISQQEFQHTLSELVHDITDKGIDITYTAIKDHARGVIGENTLVGNGHTLSKLMEFDSYIDHQRQIECFDKVMRIYLQKTAPPTYWNPAIPFYRGGEAHGERKHQRNLLKGKLPFKNKRINRKLQVYGNGIYVSNERPVADRYASKAEQPTVVKIHCGQHTPILDVRVLKDFETAVLQSMSEDDRETTRGLSFKEYFQKYFKLPVILQVTDNYFLFKNPSSIESVTVMPTHSNDQNSYDISIHRLDGDNKIIGNPKSFSEEHLTDGINLEHTEYKAHGYCDDNGALELPVLKFQDKHGVTRHVAKHPFKPKPYWVVKLDPATIKEAKKQFILEPSAEFLKKRYETKRQDIAHQRKMQAMFLMEKTRQLFITKFNE</sequence>
<protein>
    <submittedName>
        <fullName evidence="2">Uncharacterized protein</fullName>
    </submittedName>
</protein>
<evidence type="ECO:0000313" key="3">
    <source>
        <dbReference type="Proteomes" id="UP001500604"/>
    </source>
</evidence>
<dbReference type="Proteomes" id="UP001500604">
    <property type="component" value="Unassembled WGS sequence"/>
</dbReference>
<accession>A0ABP8VCH2</accession>
<organism evidence="2 3">
    <name type="scientific">Kistimonas scapharcae</name>
    <dbReference type="NCBI Taxonomy" id="1036133"/>
    <lineage>
        <taxon>Bacteria</taxon>
        <taxon>Pseudomonadati</taxon>
        <taxon>Pseudomonadota</taxon>
        <taxon>Gammaproteobacteria</taxon>
        <taxon>Oceanospirillales</taxon>
        <taxon>Endozoicomonadaceae</taxon>
        <taxon>Kistimonas</taxon>
    </lineage>
</organism>
<evidence type="ECO:0000256" key="1">
    <source>
        <dbReference type="SAM" id="MobiDB-lite"/>
    </source>
</evidence>
<name>A0ABP8VCH2_9GAMM</name>